<dbReference type="EMBL" id="JBBWWR010000014">
    <property type="protein sequence ID" value="KAK8952823.1"/>
    <property type="molecule type" value="Genomic_DNA"/>
</dbReference>
<feature type="region of interest" description="Disordered" evidence="1">
    <location>
        <begin position="168"/>
        <end position="188"/>
    </location>
</feature>
<gene>
    <name evidence="2" type="ORF">KSP40_PGU009649</name>
</gene>
<accession>A0ABR2LVJ0</accession>
<comment type="caution">
    <text evidence="2">The sequence shown here is derived from an EMBL/GenBank/DDBJ whole genome shotgun (WGS) entry which is preliminary data.</text>
</comment>
<dbReference type="Proteomes" id="UP001412067">
    <property type="component" value="Unassembled WGS sequence"/>
</dbReference>
<evidence type="ECO:0000313" key="3">
    <source>
        <dbReference type="Proteomes" id="UP001412067"/>
    </source>
</evidence>
<proteinExistence type="predicted"/>
<sequence>MSPPPTPDVAAPAAQLNVAIRTGSPPPEFGYCRAGHVLQNPERTLFSTKILFLHRKSWSSTRDQRKPPEWFESQYADPSRTEQVQVSTNFQIDWHTLNIFKKDTLVKLGIQLGTKRMPVYHDDIWVDTVPIEITDTLISCLNHIGKQIINSLRNSDYSITFSMRRAERDKETEKRMHTTEKSYEKGLV</sequence>
<protein>
    <submittedName>
        <fullName evidence="2">Uncharacterized protein</fullName>
    </submittedName>
</protein>
<evidence type="ECO:0000313" key="2">
    <source>
        <dbReference type="EMBL" id="KAK8952823.1"/>
    </source>
</evidence>
<organism evidence="2 3">
    <name type="scientific">Platanthera guangdongensis</name>
    <dbReference type="NCBI Taxonomy" id="2320717"/>
    <lineage>
        <taxon>Eukaryota</taxon>
        <taxon>Viridiplantae</taxon>
        <taxon>Streptophyta</taxon>
        <taxon>Embryophyta</taxon>
        <taxon>Tracheophyta</taxon>
        <taxon>Spermatophyta</taxon>
        <taxon>Magnoliopsida</taxon>
        <taxon>Liliopsida</taxon>
        <taxon>Asparagales</taxon>
        <taxon>Orchidaceae</taxon>
        <taxon>Orchidoideae</taxon>
        <taxon>Orchideae</taxon>
        <taxon>Orchidinae</taxon>
        <taxon>Platanthera</taxon>
    </lineage>
</organism>
<evidence type="ECO:0000256" key="1">
    <source>
        <dbReference type="SAM" id="MobiDB-lite"/>
    </source>
</evidence>
<keyword evidence="3" id="KW-1185">Reference proteome</keyword>
<reference evidence="2 3" key="1">
    <citation type="journal article" date="2022" name="Nat. Plants">
        <title>Genomes of leafy and leafless Platanthera orchids illuminate the evolution of mycoheterotrophy.</title>
        <authorList>
            <person name="Li M.H."/>
            <person name="Liu K.W."/>
            <person name="Li Z."/>
            <person name="Lu H.C."/>
            <person name="Ye Q.L."/>
            <person name="Zhang D."/>
            <person name="Wang J.Y."/>
            <person name="Li Y.F."/>
            <person name="Zhong Z.M."/>
            <person name="Liu X."/>
            <person name="Yu X."/>
            <person name="Liu D.K."/>
            <person name="Tu X.D."/>
            <person name="Liu B."/>
            <person name="Hao Y."/>
            <person name="Liao X.Y."/>
            <person name="Jiang Y.T."/>
            <person name="Sun W.H."/>
            <person name="Chen J."/>
            <person name="Chen Y.Q."/>
            <person name="Ai Y."/>
            <person name="Zhai J.W."/>
            <person name="Wu S.S."/>
            <person name="Zhou Z."/>
            <person name="Hsiao Y.Y."/>
            <person name="Wu W.L."/>
            <person name="Chen Y.Y."/>
            <person name="Lin Y.F."/>
            <person name="Hsu J.L."/>
            <person name="Li C.Y."/>
            <person name="Wang Z.W."/>
            <person name="Zhao X."/>
            <person name="Zhong W.Y."/>
            <person name="Ma X.K."/>
            <person name="Ma L."/>
            <person name="Huang J."/>
            <person name="Chen G.Z."/>
            <person name="Huang M.Z."/>
            <person name="Huang L."/>
            <person name="Peng D.H."/>
            <person name="Luo Y.B."/>
            <person name="Zou S.Q."/>
            <person name="Chen S.P."/>
            <person name="Lan S."/>
            <person name="Tsai W.C."/>
            <person name="Van de Peer Y."/>
            <person name="Liu Z.J."/>
        </authorList>
    </citation>
    <scope>NUCLEOTIDE SEQUENCE [LARGE SCALE GENOMIC DNA]</scope>
    <source>
        <strain evidence="2">Lor288</strain>
    </source>
</reference>
<name>A0ABR2LVJ0_9ASPA</name>